<dbReference type="InterPro" id="IPR035699">
    <property type="entry name" value="AAA_6"/>
</dbReference>
<dbReference type="GO" id="GO:0005524">
    <property type="term" value="F:ATP binding"/>
    <property type="evidence" value="ECO:0007669"/>
    <property type="project" value="InterPro"/>
</dbReference>
<feature type="coiled-coil region" evidence="1">
    <location>
        <begin position="818"/>
        <end position="845"/>
    </location>
</feature>
<gene>
    <name evidence="6" type="ORF">A3Q56_01270</name>
</gene>
<sequence length="5095" mass="598301">MIHLYLDIKKEVDARNKRNIEILTERSIYEPKGKKLIFKTKLYGKNTFKPNIFNETDKIDKTNSKSIKRCMKNSPWPSRISTEFERLNRFMDRCSDVASILKTTIDFNLLSNAANIGGTGSVTLDSMVNEISVSYSILMDNFVKNSYSWLNIDDVSICFEEHFFTYRVYVKDLQMQLVDIVYSAFLSCETIPARLKFYHIYYDIDLFDSDDILKADKELLKSILNDLEYTYTLFKQENIFINYKMSNYLNKLFWINSLIERLDCFFIKMKKLRPSCFHTDDGWTLRDRHNVIKTKFLEYKSNLLDTWMEGIDLNMIKYLKEPIIIRNEDYLMDNIQLNHNNSIGNLENDLDLKTEKAIDDIKNFEPIDLVEPVKCTKFTVNLNKNVSLFLEEKKYIMDLFNIEQFQFSESVISFAETIDKIVNFEKNYAILINTIFLYNQSLNSLNDNEFDIFNIIICKIDNMLKEGCDKICWISYNCTDYISSISNIIENTFLDKLSVLKSVTKKIYTISGNLCDGIVNVFQDIGINVYQKEKETIKIINLESIVKRHNEIEQEFDVIHETINSKLHNNLMHLFNVLEISESSPSWIKYIDYVENIVYNGITNYLRITLTNCLSFLTNQKDFIIDNTLETSDRYNKSGRSTGPSELVEFPICIQIDLNLIEGEPIFIPSLNENFVSQTLLDVFKMIIESHIKRCSYVSVTNEKNKYIKNLDNNSLLNITIQNIIENVKRVTHRCTKELRNFNKYNFIYRVDPHVEFYNFLNGNIYESEFRETVKDKHKKTMIYKIESAASSRSNHKPVLSKPILLENEIENDNDPSLSEFSIELELLKESLKSITQNHQNYNVRWGHLNFVPIVESTSVIIRKRTWIYLNYLEKLCSNYLCQMDTFLTKVEPQIEIVQDSNVDKNKLKSIIGVFNQVNTEKQNMDERFPLLQKTVDLIESYNYNLNSSTQLLYDNAIERWNNIKKNMAIAKKYVGIAIQTQSADIIDELNNYNLRLQNISKRLKNPHLYSADLLDTIFEKYSIGHENLNKSINAKYTETPQNCDYQQNFNQSGVSNISNTSNFSIDLCNEKLNASDKRIILFEINKDYQLLINDSHDIEQLQQLIEVESISFDKLRCIGELIDDLIRTFSLCDVINRRHKVWISQCVVKINLEEIDHECDQQLCDISQLNNEILQWPFVKKCNLNVENIKKYLNIITAVSKSDMKTRHWKQIFLLSNQKNITFTPFADHTLGQLMLLKLENYMDNILDVVKKSHKDEELENKLKNYEADWLSSVFYLQPCFMNYLIIGKPDTYTPKNMNSITTDEKVNSTQNFKRRASSMIGLNIIKECGNTTLSYQLKNTKKLFLKLNKHHRELAKLFKSTLSGSFADQIYTWKNNLKIIEEILHIWLKFAERFRKINQIMKNNEIYETLKKKCTQFCYINNEYNGFMQHVYEFPNIMKICFKKNLKRFFFHLGDKLKMCEIAIEKMLIAKRSEFPRLYFVSNTTLINVFSGGLDVEIMNRYIYLLFPNIKYLDYQLIQNDTKIASNVNGVLTALFQINSIYMQNGDILELGIPVICNINVDSWLSQLECSVTLALKTQLIFVLNFDDNPVKSIICGDDLNDNNQCSIKSNEEEAHSILYPYSVLYNNIIRNRKSINSLLENESLVNDDRNLSQIESPMNDHVEIKENNESLKEYLIENIGVERYNYFDTDTFLSILNATGQILNLFLKIKLTKLIDIHFVNSFNIENEEDKNQIEKPNIPQYNALNYTDHLILVISMMINYNKQNSNNYSTPTLLYKLMNSLSLLLYYKEIASNGTKAVDTISDEYFKWQSSLKYYHNVNTINIRVMTFTFTYQFELVDSKNDILSSSHSNKFVWFIIHAIQSYQPLQIGMKQMQLLKQLSYAFGVLMKVVYLDETTTQERIRNLLKGLCSTGAWIAFNNMDELDTLLLCKLVKNIEMICSLLKSNDSEENHVYENIHLKKNLFPICIKNTWKKDCIQKKYSWQKKQIENFFRPIDLIQFDFSHRLKLYLNIKCFREVSIIVDWFIDVYNWLKLYPLHLSECAMETEKYLTKLSQDFEFITLSQTIIDLADMMLVQSKKYNENVLIDNIEIRFIYTSFKYIIMPRLGEEYFNHMNTQLIKNLKFDTTTNLIEQLFLEFMSQLKLPLENENINSPINPMCINNNVNRLHYNESCVKVETILDQNEKIMLKIYKNEINEKIQKLSLYKNLFQNIIIVGPTLSGKSTSIEIWKWYELTNNVNFGIEKVYLHSIHDKELKNKILNNELEKLIEICFNEGFSKHQVLHIDGFVDSNLTCLIDNFNIPKYSIDKNLINVLLETDQLHNIDPGFLSKCGIIFYKKNEFDRSLNELKLEICEMFTDESKTIKVLHALIDGLVTDFVIYIDEVIFSQRNTEDNISNITSNLSVIVKTAIVIFKNIYTSRHRKENNKDELLFILSFIWSITCILESKELDIMILWINKYVVNRYPQLENKSVYEYVEIIFSKKWSNSLKSQNYSVDDSGDVFVNTSLTLWVFFLMDIFEDSKYSTFISGNPLSGKSKILQNRMKISFMDNFSKNNAFYVQSNRYLTCGFLQKKINDYIYWQYSNIYMPNVNSVLVCFIDDIYMAKNPNNDTLVEFIRSHLDNQTYYDIERKRRIIVDNVNYVVSSSQTHNDVKCSYNPRFLRHFCHIRLPDINEDMIFSILRGITEFNFDKNVERSEDFGNLNLELNECVNFLIKASINLSYKLKSLYLIDWRRLTYNFTIVPLVVIFKNLCLSSDRNTTCLSLCEKWRNEVDWTFGYSLISEIDTNLFNEARNKCIKSLFSDENIIRVLTTTDFKLYSNLLHLKKELKTNIKNTINSEKTLDNYVKIKNIDELINFIYENIQEYNKIKLNIDITLFEPYVHIISRICRILNSPWSLGHLWICAIGSIGKTVNIIRLSSYIVGFDISHYSNPMDSIKDDDIFKHFKSFIFKNLVVSGVNNQPLVLLIDDEKINIYEPCIHYISQILSNISSFESILNVDDITNIINSIRTELSQIGISYDHESAWNFFIKNVKKNLRIIILSNNYEKAIHNGKNECTSILTKLQLIYLRNWNKKELIDGCYHYMESKITFSSASVKKNLAHVLTNMHLSIREQDERNCNKTLNNITFERLIKLFVNTINKRFQLISKEHNDALKMVKIYDERNKRLILMKSQLNHDEIILKQKTKSCNLILVQLGQDNVILSRYKQIYLVQSSKIYKLKSILPKYQMKHERAVYKIVAIASDTKALVKKLQIESLLEIRAAQKPSYHVETLLAAIIMLKGSNSNITWQKGAKRLMSNLERFIEDLISFDNNKILLSSYKEVIKFVGLKQDAFKIFELTDEDSVDTIFILYKWLMGVLRYYDIMFNTIKPLFDKINYTTEKIENIKKKQAILEVKQMELKNRKNLMKHSFEQATIDKIEQIKAYNLVKESLNSDLKKKAIIVQEENRIKQIINSYNFRISGMFGSAAIISGLQVYLGPYDSLFRKKILSIFWPACLREFGLSLEIDHIDSVYGRKLNWYIPQLKTCSIYGAPSPVSTISNSVNIESVSSGQFFRSMLSSMNQSKSNLNSSNRSENINNSTPYDIDEACQYLDKNEINNKSAITDHQYECFLVELIQFQVPYIVYSNWLTKGYSLNEMLSLCIIWNGKLRSAIFSNAPRHIIEEVKQWFDQNSVQEFQFTGSNMDILLVDIEKSISSGKTLFLNAETNQIDNILLPILVYEKSQSEYKNMVSIINLRNHEIIYNHNFNLILNIRDNYTLKNCNNSKYKHKLSNVAKVTCNVIDFKMSVTDLYEFFSNYIFNNIFPEIILKKKKLLQNVNTLKMYMEMCHQNISDIIDTIFIDMNVNSHKNEAIDQSIHKIYEKNIRKFNKKFFEIERILKKKHIAYENHTREKNTLVIIDEYKNELRIIIHCFTYFYLLLQSFSKVNVMYKYSLVNYLEMVHRFCTIVKKSSIFKNLDIPLGCETENAKKQLNDNDAFDIQNDSLFDNSTGEVDTSHVSSPFDQTSSFKSADFTQINENFTTTVLKQLYCYLLTEYEASFTVQDFKFFQIISGAILFHLLDEISSDELNIVAYGVKYIYDDKLTLDHFEMDGNPPTWLNAEKWQKILSLSRLDGNFNLICEQFIEGSPNEAIWKEWYMSSEPENDVFVEPREIKSNADHDIFNIGGWNIFEKLILIEAIRFDRYKHMLNNMSQNLKNYKNSNIFIFDDNQNESNEKNENVASDFSINMINNNTIQLIIDKYDNVNDVSLILNRISEKLSIKCEKFSLIDLSLSFYYKENVKKFSNLKSLILENKWIIIENFEYISRDSFNELRNIISENTQSIFWIIKNEFNSTSLIEKNNWIDFKSISIKLILKKFENKDIDIDEDNFFIILTNYVSKYKMIYSSDNSNDNIGVNEMNYISTYSSRLVYFVFVLYVIVEKMLKNSKNFIFVNNIYSNFYIIPYAINLLYTFIIRLKYDTKESQEFNETVGQENVAQQQNLDICSLDKTIKQQFIEIMNNCFVKLVHDYDEIIIRYIVNEMADNIIDYNMINILNTSLCMPEVTDDFEKWLYNITDDFSMDRFITDQYDNDEKNQIKLAELSSNEHLNKIGIISSCLKCDNTPELKINFMQPDAAVINLIPYIGILMNFFSDILEELPEQMYMFDGGTYTNEIDKNTFLWLNDEMRSFNKLILNIKNDSKTIKKKIVVSLKHLDYRQMYICRCLIDFNLPLYWTYHDEFCQFEIMAYIKVLAEYRKFLTNFNIKFKRCSTKCGIKSRKFQRDDSSVKIKHQEKSISDIDSITMLKAEFGICFSSIDMAFMTQLNRFLSLYNTSLVIYAIPIISNSVLNGQNVILSNYWSRNYQWNYETNKFIYKNLLTISQNVPKLLLISEKPNDGEFIQIYVYRSNSRNDVVAKFLFNKNIWKTGITSNDSDNEVSDHATIQPCLILSNFDKKTNSIKKCINKKLSLVIENYKSVYSNVTKNNFSSSKNSENYNESYMKYNNKNKEVTENRYEVNKYNNGNVRCNSGSGDSEMNIIDDESFNAENILKIQNMNTSLNSIKTTHHPDDGFKSELDINDLKSSENNALEFQHDSIISDKPPTETASEDFNIEKIL</sequence>
<dbReference type="PANTHER" id="PTHR46961">
    <property type="entry name" value="DYNEIN HEAVY CHAIN 1, AXONEMAL-LIKE PROTEIN"/>
    <property type="match status" value="1"/>
</dbReference>
<evidence type="ECO:0000313" key="7">
    <source>
        <dbReference type="Proteomes" id="UP000078046"/>
    </source>
</evidence>
<keyword evidence="2" id="KW-0812">Transmembrane</keyword>
<dbReference type="Proteomes" id="UP000078046">
    <property type="component" value="Unassembled WGS sequence"/>
</dbReference>
<dbReference type="PANTHER" id="PTHR46961:SF21">
    <property type="entry name" value="LOW QUALITY PROTEIN: DYNEIN BETA CHAIN, FLAGELLAR OUTER ARM-LIKE"/>
    <property type="match status" value="1"/>
</dbReference>
<evidence type="ECO:0000259" key="3">
    <source>
        <dbReference type="Pfam" id="PF08393"/>
    </source>
</evidence>
<protein>
    <submittedName>
        <fullName evidence="6">Uncharacterized protein</fullName>
    </submittedName>
</protein>
<dbReference type="GO" id="GO:0030286">
    <property type="term" value="C:dynein complex"/>
    <property type="evidence" value="ECO:0007669"/>
    <property type="project" value="InterPro"/>
</dbReference>
<dbReference type="Pfam" id="PF12774">
    <property type="entry name" value="AAA_6"/>
    <property type="match status" value="1"/>
</dbReference>
<dbReference type="Gene3D" id="1.20.920.20">
    <property type="match status" value="1"/>
</dbReference>
<dbReference type="InterPro" id="IPR042228">
    <property type="entry name" value="Dynein_linker_3"/>
</dbReference>
<keyword evidence="2" id="KW-1133">Transmembrane helix</keyword>
<evidence type="ECO:0000259" key="4">
    <source>
        <dbReference type="Pfam" id="PF12774"/>
    </source>
</evidence>
<keyword evidence="2" id="KW-0472">Membrane</keyword>
<dbReference type="GO" id="GO:0051959">
    <property type="term" value="F:dynein light intermediate chain binding"/>
    <property type="evidence" value="ECO:0007669"/>
    <property type="project" value="InterPro"/>
</dbReference>
<dbReference type="Pfam" id="PF08393">
    <property type="entry name" value="DHC_N2"/>
    <property type="match status" value="1"/>
</dbReference>
<dbReference type="Gene3D" id="1.10.287.2620">
    <property type="match status" value="1"/>
</dbReference>
<organism evidence="6 7">
    <name type="scientific">Intoshia linei</name>
    <dbReference type="NCBI Taxonomy" id="1819745"/>
    <lineage>
        <taxon>Eukaryota</taxon>
        <taxon>Metazoa</taxon>
        <taxon>Spiralia</taxon>
        <taxon>Lophotrochozoa</taxon>
        <taxon>Mesozoa</taxon>
        <taxon>Orthonectida</taxon>
        <taxon>Rhopaluridae</taxon>
        <taxon>Intoshia</taxon>
    </lineage>
</organism>
<proteinExistence type="predicted"/>
<name>A0A177B9Q6_9BILA</name>
<dbReference type="InterPro" id="IPR013602">
    <property type="entry name" value="Dynein_heavy_linker"/>
</dbReference>
<evidence type="ECO:0000259" key="5">
    <source>
        <dbReference type="Pfam" id="PF12777"/>
    </source>
</evidence>
<keyword evidence="1" id="KW-0175">Coiled coil</keyword>
<evidence type="ECO:0000256" key="2">
    <source>
        <dbReference type="SAM" id="Phobius"/>
    </source>
</evidence>
<dbReference type="Gene3D" id="1.20.140.100">
    <property type="entry name" value="Dynein heavy chain, N-terminal domain 2"/>
    <property type="match status" value="1"/>
</dbReference>
<dbReference type="EMBL" id="LWCA01000093">
    <property type="protein sequence ID" value="OAF70976.1"/>
    <property type="molecule type" value="Genomic_DNA"/>
</dbReference>
<dbReference type="InterPro" id="IPR027417">
    <property type="entry name" value="P-loop_NTPase"/>
</dbReference>
<reference evidence="6 7" key="1">
    <citation type="submission" date="2016-04" db="EMBL/GenBank/DDBJ databases">
        <title>The genome of Intoshia linei affirms orthonectids as highly simplified spiralians.</title>
        <authorList>
            <person name="Mikhailov K.V."/>
            <person name="Slusarev G.S."/>
            <person name="Nikitin M.A."/>
            <person name="Logacheva M.D."/>
            <person name="Penin A."/>
            <person name="Aleoshin V."/>
            <person name="Panchin Y.V."/>
        </authorList>
    </citation>
    <scope>NUCLEOTIDE SEQUENCE [LARGE SCALE GENOMIC DNA]</scope>
    <source>
        <strain evidence="6">Intl2013</strain>
        <tissue evidence="6">Whole animal</tissue>
    </source>
</reference>
<dbReference type="GO" id="GO:0007018">
    <property type="term" value="P:microtubule-based movement"/>
    <property type="evidence" value="ECO:0007669"/>
    <property type="project" value="InterPro"/>
</dbReference>
<feature type="domain" description="Dynein heavy chain linker" evidence="3">
    <location>
        <begin position="1123"/>
        <end position="1582"/>
    </location>
</feature>
<feature type="domain" description="Dynein heavy chain coiled coil stalk" evidence="5">
    <location>
        <begin position="3172"/>
        <end position="3495"/>
    </location>
</feature>
<feature type="transmembrane region" description="Helical" evidence="2">
    <location>
        <begin position="4432"/>
        <end position="4454"/>
    </location>
</feature>
<dbReference type="OrthoDB" id="10251809at2759"/>
<dbReference type="InterPro" id="IPR042222">
    <property type="entry name" value="Dynein_2_N"/>
</dbReference>
<comment type="caution">
    <text evidence="6">The sequence shown here is derived from an EMBL/GenBank/DDBJ whole genome shotgun (WGS) entry which is preliminary data.</text>
</comment>
<accession>A0A177B9Q6</accession>
<feature type="domain" description="Dynein heavy chain hydrolytic ATP-binding dynein motor region" evidence="4">
    <location>
        <begin position="1880"/>
        <end position="2035"/>
    </location>
</feature>
<feature type="transmembrane region" description="Helical" evidence="2">
    <location>
        <begin position="4401"/>
        <end position="4420"/>
    </location>
</feature>
<dbReference type="Pfam" id="PF12777">
    <property type="entry name" value="MT"/>
    <property type="match status" value="1"/>
</dbReference>
<dbReference type="Gene3D" id="1.20.920.30">
    <property type="match status" value="1"/>
</dbReference>
<dbReference type="Pfam" id="PF12775">
    <property type="entry name" value="AAA_7"/>
    <property type="match status" value="1"/>
</dbReference>
<dbReference type="Gene3D" id="3.20.180.20">
    <property type="entry name" value="Dynein heavy chain, N-terminal domain 2"/>
    <property type="match status" value="1"/>
</dbReference>
<dbReference type="InterPro" id="IPR026983">
    <property type="entry name" value="DHC"/>
</dbReference>
<keyword evidence="7" id="KW-1185">Reference proteome</keyword>
<dbReference type="SUPFAM" id="SSF52540">
    <property type="entry name" value="P-loop containing nucleoside triphosphate hydrolases"/>
    <property type="match status" value="1"/>
</dbReference>
<dbReference type="GO" id="GO:0045505">
    <property type="term" value="F:dynein intermediate chain binding"/>
    <property type="evidence" value="ECO:0007669"/>
    <property type="project" value="InterPro"/>
</dbReference>
<evidence type="ECO:0000313" key="6">
    <source>
        <dbReference type="EMBL" id="OAF70976.1"/>
    </source>
</evidence>
<dbReference type="Gene3D" id="3.40.50.300">
    <property type="entry name" value="P-loop containing nucleotide triphosphate hydrolases"/>
    <property type="match status" value="3"/>
</dbReference>
<dbReference type="InterPro" id="IPR024743">
    <property type="entry name" value="Dynein_HC_stalk"/>
</dbReference>
<evidence type="ECO:0000256" key="1">
    <source>
        <dbReference type="SAM" id="Coils"/>
    </source>
</evidence>